<dbReference type="Proteomes" id="UP000549394">
    <property type="component" value="Unassembled WGS sequence"/>
</dbReference>
<feature type="domain" description="Glutathione S-transferase C-terminal" evidence="1">
    <location>
        <begin position="225"/>
        <end position="288"/>
    </location>
</feature>
<gene>
    <name evidence="2" type="ORF">DGYR_LOCUS14105</name>
</gene>
<evidence type="ECO:0000313" key="2">
    <source>
        <dbReference type="EMBL" id="CAD5126888.1"/>
    </source>
</evidence>
<name>A0A7I8WFA9_9ANNE</name>
<dbReference type="EMBL" id="CAJFCJ010000099">
    <property type="protein sequence ID" value="CAD5126888.1"/>
    <property type="molecule type" value="Genomic_DNA"/>
</dbReference>
<sequence>MYKLPSKSSHKQWIILGSELSPFTLKVLNYFSFLEIPHQFYYSQGSFFENIKIQIKKMALVYGKVSLTWPKMGEKDEFPLVPFVFGPNGEALYDSTAIADWLENFSGLFLSKTLFPAKGKNAKLDFIQHLIEEFFDDWGLYIVHHNRWKVACLDNNAGERLGRELKSVIGPFGFVVDSYFSSRQTRRLPYLFSVAPEGFQIEGAKLQPPSHEDFPPTHELLEKSFGRILKILEKIFTSRPFLFGECYTLADSSIYGQLGMNLSDVSAANWIAKDAPHTYEWLQHLANLDFTYHQESVEPQYFNDLAPLLEEISRVYLPLMDQNEKAYSKFYESGQRLFNEKAFWKNEAIYEGSIDGIPFKSVTKSFQVTTWQVIKEKYQALSAEDRDALAAVMLNAKLLMSPIVS</sequence>
<evidence type="ECO:0000259" key="1">
    <source>
        <dbReference type="Pfam" id="PF00043"/>
    </source>
</evidence>
<proteinExistence type="predicted"/>
<dbReference type="SUPFAM" id="SSF52833">
    <property type="entry name" value="Thioredoxin-like"/>
    <property type="match status" value="1"/>
</dbReference>
<keyword evidence="3" id="KW-1185">Reference proteome</keyword>
<evidence type="ECO:0000313" key="3">
    <source>
        <dbReference type="Proteomes" id="UP000549394"/>
    </source>
</evidence>
<dbReference type="InterPro" id="IPR036282">
    <property type="entry name" value="Glutathione-S-Trfase_C_sf"/>
</dbReference>
<dbReference type="AlphaFoldDB" id="A0A7I8WFA9"/>
<comment type="caution">
    <text evidence="2">The sequence shown here is derived from an EMBL/GenBank/DDBJ whole genome shotgun (WGS) entry which is preliminary data.</text>
</comment>
<dbReference type="InterPro" id="IPR004046">
    <property type="entry name" value="GST_C"/>
</dbReference>
<dbReference type="Pfam" id="PF00043">
    <property type="entry name" value="GST_C"/>
    <property type="match status" value="1"/>
</dbReference>
<dbReference type="InterPro" id="IPR036249">
    <property type="entry name" value="Thioredoxin-like_sf"/>
</dbReference>
<organism evidence="2 3">
    <name type="scientific">Dimorphilus gyrociliatus</name>
    <dbReference type="NCBI Taxonomy" id="2664684"/>
    <lineage>
        <taxon>Eukaryota</taxon>
        <taxon>Metazoa</taxon>
        <taxon>Spiralia</taxon>
        <taxon>Lophotrochozoa</taxon>
        <taxon>Annelida</taxon>
        <taxon>Polychaeta</taxon>
        <taxon>Polychaeta incertae sedis</taxon>
        <taxon>Dinophilidae</taxon>
        <taxon>Dimorphilus</taxon>
    </lineage>
</organism>
<protein>
    <recommendedName>
        <fullName evidence="1">Glutathione S-transferase C-terminal domain-containing protein</fullName>
    </recommendedName>
</protein>
<dbReference type="Gene3D" id="1.20.1050.10">
    <property type="match status" value="1"/>
</dbReference>
<accession>A0A7I8WFA9</accession>
<reference evidence="2 3" key="1">
    <citation type="submission" date="2020-08" db="EMBL/GenBank/DDBJ databases">
        <authorList>
            <person name="Hejnol A."/>
        </authorList>
    </citation>
    <scope>NUCLEOTIDE SEQUENCE [LARGE SCALE GENOMIC DNA]</scope>
</reference>
<dbReference type="SUPFAM" id="SSF47616">
    <property type="entry name" value="GST C-terminal domain-like"/>
    <property type="match status" value="1"/>
</dbReference>